<sequence>MGGHGGRDLCLGADLLDPWTDAAPEAALQHPAISDILDPALDQLWFRTLFVAAWIALGLALVTRGRRD</sequence>
<comment type="caution">
    <text evidence="2">The sequence shown here is derived from an EMBL/GenBank/DDBJ whole genome shotgun (WGS) entry which is preliminary data.</text>
</comment>
<feature type="transmembrane region" description="Helical" evidence="1">
    <location>
        <begin position="44"/>
        <end position="62"/>
    </location>
</feature>
<evidence type="ECO:0000313" key="2">
    <source>
        <dbReference type="EMBL" id="GMA96029.1"/>
    </source>
</evidence>
<keyword evidence="1" id="KW-0472">Membrane</keyword>
<protein>
    <submittedName>
        <fullName evidence="2">Uncharacterized protein</fullName>
    </submittedName>
</protein>
<keyword evidence="1" id="KW-1133">Transmembrane helix</keyword>
<keyword evidence="3" id="KW-1185">Reference proteome</keyword>
<name>A0ABQ6K6M8_9MICO</name>
<evidence type="ECO:0000313" key="3">
    <source>
        <dbReference type="Proteomes" id="UP001157034"/>
    </source>
</evidence>
<accession>A0ABQ6K6M8</accession>
<keyword evidence="1" id="KW-0812">Transmembrane</keyword>
<dbReference type="EMBL" id="BSVB01000001">
    <property type="protein sequence ID" value="GMA96029.1"/>
    <property type="molecule type" value="Genomic_DNA"/>
</dbReference>
<gene>
    <name evidence="2" type="ORF">GCM10025881_28530</name>
</gene>
<evidence type="ECO:0000256" key="1">
    <source>
        <dbReference type="SAM" id="Phobius"/>
    </source>
</evidence>
<dbReference type="Proteomes" id="UP001157034">
    <property type="component" value="Unassembled WGS sequence"/>
</dbReference>
<proteinExistence type="predicted"/>
<reference evidence="3" key="1">
    <citation type="journal article" date="2019" name="Int. J. Syst. Evol. Microbiol.">
        <title>The Global Catalogue of Microorganisms (GCM) 10K type strain sequencing project: providing services to taxonomists for standard genome sequencing and annotation.</title>
        <authorList>
            <consortium name="The Broad Institute Genomics Platform"/>
            <consortium name="The Broad Institute Genome Sequencing Center for Infectious Disease"/>
            <person name="Wu L."/>
            <person name="Ma J."/>
        </authorList>
    </citation>
    <scope>NUCLEOTIDE SEQUENCE [LARGE SCALE GENOMIC DNA]</scope>
    <source>
        <strain evidence="3">NBRC 108894</strain>
    </source>
</reference>
<organism evidence="2 3">
    <name type="scientific">Pseudolysinimonas kribbensis</name>
    <dbReference type="NCBI Taxonomy" id="433641"/>
    <lineage>
        <taxon>Bacteria</taxon>
        <taxon>Bacillati</taxon>
        <taxon>Actinomycetota</taxon>
        <taxon>Actinomycetes</taxon>
        <taxon>Micrococcales</taxon>
        <taxon>Microbacteriaceae</taxon>
        <taxon>Pseudolysinimonas</taxon>
    </lineage>
</organism>